<organism evidence="2 3">
    <name type="scientific">Cellulosilyticum lentocellum (strain ATCC 49066 / DSM 5427 / NCIMB 11756 / RHM5)</name>
    <name type="common">Clostridium lentocellum</name>
    <dbReference type="NCBI Taxonomy" id="642492"/>
    <lineage>
        <taxon>Bacteria</taxon>
        <taxon>Bacillati</taxon>
        <taxon>Bacillota</taxon>
        <taxon>Clostridia</taxon>
        <taxon>Lachnospirales</taxon>
        <taxon>Cellulosilyticaceae</taxon>
        <taxon>Cellulosilyticum</taxon>
    </lineage>
</organism>
<dbReference type="AlphaFoldDB" id="F2JKX9"/>
<sequence length="71" mass="7855">MNEEEIKDRLTKTCVCRQVTRAKIKAAIMDGADTMEKVKAKTGAMSGSCHGRKCKGSIEDLLARYKEEGSF</sequence>
<reference evidence="2 3" key="1">
    <citation type="journal article" date="2011" name="J. Bacteriol.">
        <title>Complete genome sequence of the cellulose-degrading bacterium Cellulosilyticum lentocellum.</title>
        <authorList>
            <consortium name="US DOE Joint Genome Institute"/>
            <person name="Miller D.A."/>
            <person name="Suen G."/>
            <person name="Bruce D."/>
            <person name="Copeland A."/>
            <person name="Cheng J.F."/>
            <person name="Detter C."/>
            <person name="Goodwin L.A."/>
            <person name="Han C.S."/>
            <person name="Hauser L.J."/>
            <person name="Land M.L."/>
            <person name="Lapidus A."/>
            <person name="Lucas S."/>
            <person name="Meincke L."/>
            <person name="Pitluck S."/>
            <person name="Tapia R."/>
            <person name="Teshima H."/>
            <person name="Woyke T."/>
            <person name="Fox B.G."/>
            <person name="Angert E.R."/>
            <person name="Currie C.R."/>
        </authorList>
    </citation>
    <scope>NUCLEOTIDE SEQUENCE [LARGE SCALE GENOMIC DNA]</scope>
    <source>
        <strain evidence="3">ATCC 49066 / DSM 5427 / NCIMB 11756 / RHM5</strain>
    </source>
</reference>
<dbReference type="eggNOG" id="COG1251">
    <property type="taxonomic scope" value="Bacteria"/>
</dbReference>
<dbReference type="KEGG" id="cle:Clole_2821"/>
<dbReference type="RefSeq" id="WP_013657801.1">
    <property type="nucleotide sequence ID" value="NC_015275.1"/>
</dbReference>
<dbReference type="Proteomes" id="UP000008467">
    <property type="component" value="Chromosome"/>
</dbReference>
<proteinExistence type="predicted"/>
<gene>
    <name evidence="2" type="ordered locus">Clole_2821</name>
</gene>
<dbReference type="Gene3D" id="1.10.10.1100">
    <property type="entry name" value="BFD-like [2Fe-2S]-binding domain"/>
    <property type="match status" value="1"/>
</dbReference>
<evidence type="ECO:0000313" key="2">
    <source>
        <dbReference type="EMBL" id="ADZ84520.1"/>
    </source>
</evidence>
<evidence type="ECO:0000313" key="3">
    <source>
        <dbReference type="Proteomes" id="UP000008467"/>
    </source>
</evidence>
<dbReference type="InterPro" id="IPR007419">
    <property type="entry name" value="BFD-like_2Fe2S-bd_dom"/>
</dbReference>
<dbReference type="Pfam" id="PF04324">
    <property type="entry name" value="Fer2_BFD"/>
    <property type="match status" value="1"/>
</dbReference>
<accession>F2JKX9</accession>
<dbReference type="InterPro" id="IPR041854">
    <property type="entry name" value="BFD-like_2Fe2S-bd_dom_sf"/>
</dbReference>
<evidence type="ECO:0000259" key="1">
    <source>
        <dbReference type="Pfam" id="PF04324"/>
    </source>
</evidence>
<protein>
    <submittedName>
        <fullName evidence="2">BFD domain protein (2Fe-2S)-binding domain protein</fullName>
    </submittedName>
</protein>
<name>F2JKX9_CELLD</name>
<feature type="domain" description="BFD-like [2Fe-2S]-binding" evidence="1">
    <location>
        <begin position="14"/>
        <end position="64"/>
    </location>
</feature>
<dbReference type="HOGENOM" id="CLU_159205_4_0_9"/>
<dbReference type="STRING" id="642492.Clole_2821"/>
<keyword evidence="3" id="KW-1185">Reference proteome</keyword>
<dbReference type="EMBL" id="CP002582">
    <property type="protein sequence ID" value="ADZ84520.1"/>
    <property type="molecule type" value="Genomic_DNA"/>
</dbReference>